<reference evidence="1" key="1">
    <citation type="submission" date="2020-05" db="EMBL/GenBank/DDBJ databases">
        <authorList>
            <person name="Chiriac C."/>
            <person name="Salcher M."/>
            <person name="Ghai R."/>
            <person name="Kavagutti S V."/>
        </authorList>
    </citation>
    <scope>NUCLEOTIDE SEQUENCE</scope>
</reference>
<dbReference type="Gene3D" id="3.40.190.150">
    <property type="entry name" value="Bordetella uptake gene, domain 1"/>
    <property type="match status" value="1"/>
</dbReference>
<protein>
    <submittedName>
        <fullName evidence="1">Unannotated protein</fullName>
    </submittedName>
</protein>
<dbReference type="PIRSF" id="PIRSF017082">
    <property type="entry name" value="YflP"/>
    <property type="match status" value="1"/>
</dbReference>
<dbReference type="CDD" id="cd13578">
    <property type="entry name" value="PBP2_Bug27"/>
    <property type="match status" value="1"/>
</dbReference>
<name>A0A6J7L6G3_9ZZZZ</name>
<dbReference type="SUPFAM" id="SSF53850">
    <property type="entry name" value="Periplasmic binding protein-like II"/>
    <property type="match status" value="1"/>
</dbReference>
<gene>
    <name evidence="1" type="ORF">UFOPK3789_01374</name>
</gene>
<dbReference type="PANTHER" id="PTHR42928:SF5">
    <property type="entry name" value="BLR1237 PROTEIN"/>
    <property type="match status" value="1"/>
</dbReference>
<dbReference type="EMBL" id="CAFBNL010000125">
    <property type="protein sequence ID" value="CAB4962482.1"/>
    <property type="molecule type" value="Genomic_DNA"/>
</dbReference>
<dbReference type="AlphaFoldDB" id="A0A6J7L6G3"/>
<evidence type="ECO:0000313" key="1">
    <source>
        <dbReference type="EMBL" id="CAB4962482.1"/>
    </source>
</evidence>
<dbReference type="PANTHER" id="PTHR42928">
    <property type="entry name" value="TRICARBOXYLATE-BINDING PROTEIN"/>
    <property type="match status" value="1"/>
</dbReference>
<sequence length="346" mass="36435">MNEWRQTDCQGSSNSTIVKADMAMLRQVRRLIVGLSCTLLLGAAPVFAQDYPSRTIRIVVPFPPGGGPDSVARALAPRLAELLGKPVIVDNKPGASSAIGLDSVAKAAPDGYTIGVANVAFVANPSLIKRMPFDTEKDLVAISLVSKTPLVMVVHPSVPARTVKELLAQAKAKSGEMFYASAGNGTSNHLLTERLNSIAGVKMTHVPYKGAAPSVTAMLAGETSMLLASIPSTIQHIQSGRLIAIAVGSTKRLESLPDVPTIAEAVPGFEAADWVGFVAPVGTPPAIVQKLNQALVKIVQMPELRPRLLASGAEPIGTTQQEFAAFVKQEIQGWGKLIEDVGIKID</sequence>
<dbReference type="Gene3D" id="3.40.190.10">
    <property type="entry name" value="Periplasmic binding protein-like II"/>
    <property type="match status" value="1"/>
</dbReference>
<proteinExistence type="predicted"/>
<accession>A0A6J7L6G3</accession>
<organism evidence="1">
    <name type="scientific">freshwater metagenome</name>
    <dbReference type="NCBI Taxonomy" id="449393"/>
    <lineage>
        <taxon>unclassified sequences</taxon>
        <taxon>metagenomes</taxon>
        <taxon>ecological metagenomes</taxon>
    </lineage>
</organism>
<dbReference type="InterPro" id="IPR005064">
    <property type="entry name" value="BUG"/>
</dbReference>
<dbReference type="InterPro" id="IPR042100">
    <property type="entry name" value="Bug_dom1"/>
</dbReference>
<dbReference type="Pfam" id="PF03401">
    <property type="entry name" value="TctC"/>
    <property type="match status" value="1"/>
</dbReference>